<evidence type="ECO:0000313" key="2">
    <source>
        <dbReference type="EMBL" id="TWU44003.1"/>
    </source>
</evidence>
<feature type="domain" description="FAD-binding" evidence="1">
    <location>
        <begin position="2"/>
        <end position="297"/>
    </location>
</feature>
<keyword evidence="3" id="KW-1185">Reference proteome</keyword>
<sequence>MTILIIGGGVAGCSLAIRLRQLGIDVDLAEKEVFPRPKVCGCCIGVAGLASLRSLGVLDAARSVSMATNQWCASIGNRLLEIDLPDGIAISREVLDPLLLSAAQVGGTNIFTPCAATVTSVRQDQVEVKMVRDGKARRAEYDCVIVASGLRSGGIQETLPWTETPHGPFGISFTADSEAIQPQRIYMACDDDGYVGLVRLGDGRVDVAAALQSGGTSASKGDPLTRVKAILSRSQFARLDLVNLSPALTTPPLRRTRKAGCGRLLAVGDAAGYVEPFTGEGMTWAMQTSIAAADLIADAPGDLQSIGDRWNEKQATLLARKKRNCRWVTSALRSPLARTFAARTLTMFPALARPLIKSLN</sequence>
<accession>A0A5C6E2Y1</accession>
<gene>
    <name evidence="2" type="ORF">Q31b_15380</name>
</gene>
<dbReference type="SUPFAM" id="SSF51905">
    <property type="entry name" value="FAD/NAD(P)-binding domain"/>
    <property type="match status" value="1"/>
</dbReference>
<evidence type="ECO:0000259" key="1">
    <source>
        <dbReference type="Pfam" id="PF01494"/>
    </source>
</evidence>
<dbReference type="PANTHER" id="PTHR42685:SF22">
    <property type="entry name" value="CONDITIONED MEDIUM FACTOR RECEPTOR 1"/>
    <property type="match status" value="1"/>
</dbReference>
<dbReference type="PANTHER" id="PTHR42685">
    <property type="entry name" value="GERANYLGERANYL DIPHOSPHATE REDUCTASE"/>
    <property type="match status" value="1"/>
</dbReference>
<dbReference type="InterPro" id="IPR036188">
    <property type="entry name" value="FAD/NAD-bd_sf"/>
</dbReference>
<dbReference type="GO" id="GO:0071949">
    <property type="term" value="F:FAD binding"/>
    <property type="evidence" value="ECO:0007669"/>
    <property type="project" value="InterPro"/>
</dbReference>
<dbReference type="EMBL" id="SJPY01000002">
    <property type="protein sequence ID" value="TWU44003.1"/>
    <property type="molecule type" value="Genomic_DNA"/>
</dbReference>
<dbReference type="InterPro" id="IPR002938">
    <property type="entry name" value="FAD-bd"/>
</dbReference>
<protein>
    <recommendedName>
        <fullName evidence="1">FAD-binding domain-containing protein</fullName>
    </recommendedName>
</protein>
<dbReference type="AlphaFoldDB" id="A0A5C6E2Y1"/>
<dbReference type="PRINTS" id="PR00420">
    <property type="entry name" value="RNGMNOXGNASE"/>
</dbReference>
<reference evidence="2 3" key="1">
    <citation type="submission" date="2019-02" db="EMBL/GenBank/DDBJ databases">
        <title>Deep-cultivation of Planctomycetes and their phenomic and genomic characterization uncovers novel biology.</title>
        <authorList>
            <person name="Wiegand S."/>
            <person name="Jogler M."/>
            <person name="Boedeker C."/>
            <person name="Pinto D."/>
            <person name="Vollmers J."/>
            <person name="Rivas-Marin E."/>
            <person name="Kohn T."/>
            <person name="Peeters S.H."/>
            <person name="Heuer A."/>
            <person name="Rast P."/>
            <person name="Oberbeckmann S."/>
            <person name="Bunk B."/>
            <person name="Jeske O."/>
            <person name="Meyerdierks A."/>
            <person name="Storesund J.E."/>
            <person name="Kallscheuer N."/>
            <person name="Luecker S."/>
            <person name="Lage O.M."/>
            <person name="Pohl T."/>
            <person name="Merkel B.J."/>
            <person name="Hornburger P."/>
            <person name="Mueller R.-W."/>
            <person name="Bruemmer F."/>
            <person name="Labrenz M."/>
            <person name="Spormann A.M."/>
            <person name="Op Den Camp H."/>
            <person name="Overmann J."/>
            <person name="Amann R."/>
            <person name="Jetten M.S.M."/>
            <person name="Mascher T."/>
            <person name="Medema M.H."/>
            <person name="Devos D.P."/>
            <person name="Kaster A.-K."/>
            <person name="Ovreas L."/>
            <person name="Rohde M."/>
            <person name="Galperin M.Y."/>
            <person name="Jogler C."/>
        </authorList>
    </citation>
    <scope>NUCLEOTIDE SEQUENCE [LARGE SCALE GENOMIC DNA]</scope>
    <source>
        <strain evidence="2 3">Q31b</strain>
    </source>
</reference>
<dbReference type="Pfam" id="PF01494">
    <property type="entry name" value="FAD_binding_3"/>
    <property type="match status" value="1"/>
</dbReference>
<name>A0A5C6E2Y1_9BACT</name>
<dbReference type="InterPro" id="IPR050407">
    <property type="entry name" value="Geranylgeranyl_reductase"/>
</dbReference>
<proteinExistence type="predicted"/>
<dbReference type="RefSeq" id="WP_146599044.1">
    <property type="nucleotide sequence ID" value="NZ_SJPY01000002.1"/>
</dbReference>
<dbReference type="OrthoDB" id="9806565at2"/>
<evidence type="ECO:0000313" key="3">
    <source>
        <dbReference type="Proteomes" id="UP000315471"/>
    </source>
</evidence>
<dbReference type="Proteomes" id="UP000315471">
    <property type="component" value="Unassembled WGS sequence"/>
</dbReference>
<dbReference type="Gene3D" id="3.50.50.60">
    <property type="entry name" value="FAD/NAD(P)-binding domain"/>
    <property type="match status" value="1"/>
</dbReference>
<organism evidence="2 3">
    <name type="scientific">Novipirellula aureliae</name>
    <dbReference type="NCBI Taxonomy" id="2527966"/>
    <lineage>
        <taxon>Bacteria</taxon>
        <taxon>Pseudomonadati</taxon>
        <taxon>Planctomycetota</taxon>
        <taxon>Planctomycetia</taxon>
        <taxon>Pirellulales</taxon>
        <taxon>Pirellulaceae</taxon>
        <taxon>Novipirellula</taxon>
    </lineage>
</organism>
<comment type="caution">
    <text evidence="2">The sequence shown here is derived from an EMBL/GenBank/DDBJ whole genome shotgun (WGS) entry which is preliminary data.</text>
</comment>